<dbReference type="Proteomes" id="UP001163105">
    <property type="component" value="Unassembled WGS sequence"/>
</dbReference>
<evidence type="ECO:0000256" key="5">
    <source>
        <dbReference type="ARBA" id="ARBA00023136"/>
    </source>
</evidence>
<proteinExistence type="predicted"/>
<dbReference type="InterPro" id="IPR004841">
    <property type="entry name" value="AA-permease/SLC12A_dom"/>
</dbReference>
<evidence type="ECO:0000259" key="7">
    <source>
        <dbReference type="Pfam" id="PF00324"/>
    </source>
</evidence>
<keyword evidence="2" id="KW-0813">Transport</keyword>
<comment type="caution">
    <text evidence="8">The sequence shown here is derived from an EMBL/GenBank/DDBJ whole genome shotgun (WGS) entry which is preliminary data.</text>
</comment>
<dbReference type="GO" id="GO:0055085">
    <property type="term" value="P:transmembrane transport"/>
    <property type="evidence" value="ECO:0007669"/>
    <property type="project" value="InterPro"/>
</dbReference>
<dbReference type="PANTHER" id="PTHR43495:SF5">
    <property type="entry name" value="GAMMA-AMINOBUTYRIC ACID PERMEASE"/>
    <property type="match status" value="1"/>
</dbReference>
<keyword evidence="9" id="KW-1185">Reference proteome</keyword>
<evidence type="ECO:0000256" key="1">
    <source>
        <dbReference type="ARBA" id="ARBA00004141"/>
    </source>
</evidence>
<dbReference type="EMBL" id="JAQHRD010000004">
    <property type="protein sequence ID" value="KAJ6441396.1"/>
    <property type="molecule type" value="Genomic_DNA"/>
</dbReference>
<evidence type="ECO:0000256" key="6">
    <source>
        <dbReference type="SAM" id="Phobius"/>
    </source>
</evidence>
<dbReference type="GO" id="GO:0016020">
    <property type="term" value="C:membrane"/>
    <property type="evidence" value="ECO:0007669"/>
    <property type="project" value="UniProtKB-SubCell"/>
</dbReference>
<evidence type="ECO:0000256" key="2">
    <source>
        <dbReference type="ARBA" id="ARBA00022448"/>
    </source>
</evidence>
<feature type="domain" description="Amino acid permease/ SLC12A" evidence="7">
    <location>
        <begin position="1"/>
        <end position="228"/>
    </location>
</feature>
<evidence type="ECO:0000313" key="9">
    <source>
        <dbReference type="Proteomes" id="UP001163105"/>
    </source>
</evidence>
<feature type="transmembrane region" description="Helical" evidence="6">
    <location>
        <begin position="142"/>
        <end position="160"/>
    </location>
</feature>
<dbReference type="Pfam" id="PF00324">
    <property type="entry name" value="AA_permease"/>
    <property type="match status" value="2"/>
</dbReference>
<gene>
    <name evidence="8" type="primary">YAT</name>
    <name evidence="8" type="ORF">O9K51_04946</name>
</gene>
<name>A0AB34FRT3_9HYPO</name>
<protein>
    <submittedName>
        <fullName evidence="8">Amino acid transporter</fullName>
    </submittedName>
</protein>
<feature type="transmembrane region" description="Helical" evidence="6">
    <location>
        <begin position="335"/>
        <end position="355"/>
    </location>
</feature>
<reference evidence="8" key="1">
    <citation type="submission" date="2023-01" db="EMBL/GenBank/DDBJ databases">
        <title>The growth and conidiation of Purpureocillium lavendulum are regulated by nitrogen source and histone H3K14 acetylation.</title>
        <authorList>
            <person name="Tang P."/>
            <person name="Han J."/>
            <person name="Zhang C."/>
            <person name="Tang P."/>
            <person name="Qi F."/>
            <person name="Zhang K."/>
            <person name="Liang L."/>
        </authorList>
    </citation>
    <scope>NUCLEOTIDE SEQUENCE</scope>
    <source>
        <strain evidence="8">YMF1.00683</strain>
    </source>
</reference>
<accession>A0AB34FRT3</accession>
<feature type="transmembrane region" description="Helical" evidence="6">
    <location>
        <begin position="112"/>
        <end position="135"/>
    </location>
</feature>
<feature type="transmembrane region" description="Helical" evidence="6">
    <location>
        <begin position="67"/>
        <end position="92"/>
    </location>
</feature>
<comment type="subcellular location">
    <subcellularLocation>
        <location evidence="1">Membrane</location>
        <topology evidence="1">Multi-pass membrane protein</topology>
    </subcellularLocation>
</comment>
<dbReference type="AlphaFoldDB" id="A0AB34FRT3"/>
<keyword evidence="4 6" id="KW-1133">Transmembrane helix</keyword>
<evidence type="ECO:0000256" key="3">
    <source>
        <dbReference type="ARBA" id="ARBA00022692"/>
    </source>
</evidence>
<feature type="transmembrane region" description="Helical" evidence="6">
    <location>
        <begin position="462"/>
        <end position="484"/>
    </location>
</feature>
<feature type="transmembrane region" description="Helical" evidence="6">
    <location>
        <begin position="256"/>
        <end position="277"/>
    </location>
</feature>
<dbReference type="PIRSF" id="PIRSF006060">
    <property type="entry name" value="AA_transporter"/>
    <property type="match status" value="1"/>
</dbReference>
<dbReference type="Gene3D" id="1.20.1740.10">
    <property type="entry name" value="Amino acid/polyamine transporter I"/>
    <property type="match status" value="1"/>
</dbReference>
<evidence type="ECO:0000313" key="8">
    <source>
        <dbReference type="EMBL" id="KAJ6441396.1"/>
    </source>
</evidence>
<organism evidence="8 9">
    <name type="scientific">Purpureocillium lavendulum</name>
    <dbReference type="NCBI Taxonomy" id="1247861"/>
    <lineage>
        <taxon>Eukaryota</taxon>
        <taxon>Fungi</taxon>
        <taxon>Dikarya</taxon>
        <taxon>Ascomycota</taxon>
        <taxon>Pezizomycotina</taxon>
        <taxon>Sordariomycetes</taxon>
        <taxon>Hypocreomycetidae</taxon>
        <taxon>Hypocreales</taxon>
        <taxon>Ophiocordycipitaceae</taxon>
        <taxon>Purpureocillium</taxon>
    </lineage>
</organism>
<feature type="transmembrane region" description="Helical" evidence="6">
    <location>
        <begin position="490"/>
        <end position="509"/>
    </location>
</feature>
<keyword evidence="3 6" id="KW-0812">Transmembrane</keyword>
<keyword evidence="5 6" id="KW-0472">Membrane</keyword>
<dbReference type="PANTHER" id="PTHR43495">
    <property type="entry name" value="GABA PERMEASE"/>
    <property type="match status" value="1"/>
</dbReference>
<evidence type="ECO:0000256" key="4">
    <source>
        <dbReference type="ARBA" id="ARBA00022989"/>
    </source>
</evidence>
<sequence>MIAVNATLGTGLYWRGGQILELGGPLSVLLSFLLPGMLAWAVMQCITELLCIWPIPGAMQVYVSEFVDVELGIAVGVAYWFTYSVSFSALVATSAAEIHYWITGNKAFDGGVVYFVIPLTLICVNSLRIDIYGWFEVVSSSIKLFFLLVIICTMIAINVGDWRQPTGYDTQAATGWFNSLWYVGGVCSMRTDTGLADGNSMSLSISTFAYVGVEVVAASALEARWPKNDRRNNMKGSSDRSADHLLIGQTVKFSAVYIPVLATVAYVLAGVLASFNIRRDDCRLPRLSWVDRVPCNTTLSPRSAAVPPSSSKVGKTSSAFVAIAEESRIPSLNDVFNVFLVFTALTCACTNLYVASRSLFGLTTRLDGSEDQPLYLRALAWFGKTDRRKVPMRAMIFSALAFCWVPFLQLHDASSDISMAINAAASIRRHRATLEAQKVSQVRRWDRDDSNDYPYRSHMQPVLAYMALAGCIFILVVSNSALMWNGFHATPFLSTFLLQFVFLAFWATLKIVRGAKWTWVDLGNADRVVSKIRDLHDIRLGAS</sequence>
<feature type="domain" description="Amino acid permease/ SLC12A" evidence="7">
    <location>
        <begin position="255"/>
        <end position="512"/>
    </location>
</feature>